<evidence type="ECO:0000259" key="18">
    <source>
        <dbReference type="Pfam" id="PF00224"/>
    </source>
</evidence>
<dbReference type="GO" id="GO:0016301">
    <property type="term" value="F:kinase activity"/>
    <property type="evidence" value="ECO:0007669"/>
    <property type="project" value="UniProtKB-KW"/>
</dbReference>
<evidence type="ECO:0000256" key="14">
    <source>
        <dbReference type="ARBA" id="ARBA00023152"/>
    </source>
</evidence>
<name>A0A6H1P6S6_PRIMG</name>
<comment type="catalytic activity">
    <reaction evidence="17">
        <text>pyruvate + ATP = phosphoenolpyruvate + ADP + H(+)</text>
        <dbReference type="Rhea" id="RHEA:18157"/>
        <dbReference type="ChEBI" id="CHEBI:15361"/>
        <dbReference type="ChEBI" id="CHEBI:15378"/>
        <dbReference type="ChEBI" id="CHEBI:30616"/>
        <dbReference type="ChEBI" id="CHEBI:58702"/>
        <dbReference type="ChEBI" id="CHEBI:456216"/>
        <dbReference type="EC" id="2.7.1.40"/>
    </reaction>
</comment>
<dbReference type="GO" id="GO:0005524">
    <property type="term" value="F:ATP binding"/>
    <property type="evidence" value="ECO:0007669"/>
    <property type="project" value="UniProtKB-KW"/>
</dbReference>
<evidence type="ECO:0000256" key="5">
    <source>
        <dbReference type="ARBA" id="ARBA00012142"/>
    </source>
</evidence>
<dbReference type="SUPFAM" id="SSF51621">
    <property type="entry name" value="Phosphoenolpyruvate/pyruvate domain"/>
    <property type="match status" value="1"/>
</dbReference>
<dbReference type="PRINTS" id="PR01050">
    <property type="entry name" value="PYRUVTKNASE"/>
</dbReference>
<dbReference type="Proteomes" id="UP000501868">
    <property type="component" value="Chromosome"/>
</dbReference>
<reference evidence="19 20" key="2">
    <citation type="submission" date="2020-04" db="EMBL/GenBank/DDBJ databases">
        <authorList>
            <person name="Fomenkov A."/>
            <person name="Anton B.P."/>
            <person name="Roberts R.J."/>
        </authorList>
    </citation>
    <scope>NUCLEOTIDE SEQUENCE [LARGE SCALE GENOMIC DNA]</scope>
    <source>
        <strain evidence="19 20">S2</strain>
    </source>
</reference>
<dbReference type="InterPro" id="IPR040442">
    <property type="entry name" value="Pyrv_kinase-like_dom_sf"/>
</dbReference>
<evidence type="ECO:0000256" key="2">
    <source>
        <dbReference type="ARBA" id="ARBA00004997"/>
    </source>
</evidence>
<dbReference type="NCBIfam" id="NF005234">
    <property type="entry name" value="PRK06739.1"/>
    <property type="match status" value="1"/>
</dbReference>
<dbReference type="InterPro" id="IPR015806">
    <property type="entry name" value="Pyrv_Knase_insert_dom_sf"/>
</dbReference>
<evidence type="ECO:0000256" key="8">
    <source>
        <dbReference type="ARBA" id="ARBA00022723"/>
    </source>
</evidence>
<dbReference type="Gene3D" id="2.40.33.10">
    <property type="entry name" value="PK beta-barrel domain-like"/>
    <property type="match status" value="1"/>
</dbReference>
<evidence type="ECO:0000256" key="17">
    <source>
        <dbReference type="RuleBase" id="RU000504"/>
    </source>
</evidence>
<dbReference type="InterPro" id="IPR015813">
    <property type="entry name" value="Pyrv/PenolPyrv_kinase-like_dom"/>
</dbReference>
<dbReference type="SUPFAM" id="SSF50800">
    <property type="entry name" value="PK beta-barrel domain-like"/>
    <property type="match status" value="1"/>
</dbReference>
<dbReference type="FunFam" id="2.40.33.10:FF:000001">
    <property type="entry name" value="Pyruvate kinase"/>
    <property type="match status" value="1"/>
</dbReference>
<comment type="pathway">
    <text evidence="2 17">Carbohydrate degradation; glycolysis; pyruvate from D-glyceraldehyde 3-phosphate: step 5/5.</text>
</comment>
<comment type="cofactor">
    <cofactor evidence="1">
        <name>K(+)</name>
        <dbReference type="ChEBI" id="CHEBI:29103"/>
    </cofactor>
</comment>
<gene>
    <name evidence="19" type="ORF">HFZ78_23295</name>
</gene>
<keyword evidence="11" id="KW-0067">ATP-binding</keyword>
<evidence type="ECO:0000256" key="6">
    <source>
        <dbReference type="ARBA" id="ARBA00018587"/>
    </source>
</evidence>
<feature type="domain" description="Pyruvate kinase barrel" evidence="18">
    <location>
        <begin position="6"/>
        <end position="322"/>
    </location>
</feature>
<evidence type="ECO:0000256" key="15">
    <source>
        <dbReference type="ARBA" id="ARBA00023317"/>
    </source>
</evidence>
<protein>
    <recommendedName>
        <fullName evidence="6 16">Pyruvate kinase</fullName>
        <ecNumber evidence="5 16">2.7.1.40</ecNumber>
    </recommendedName>
</protein>
<dbReference type="Gene3D" id="3.20.20.60">
    <property type="entry name" value="Phosphoenolpyruvate-binding domains"/>
    <property type="match status" value="1"/>
</dbReference>
<dbReference type="GO" id="GO:0030955">
    <property type="term" value="F:potassium ion binding"/>
    <property type="evidence" value="ECO:0007669"/>
    <property type="project" value="UniProtKB-UniRule"/>
</dbReference>
<comment type="similarity">
    <text evidence="3">In the C-terminal section; belongs to the PEP-utilizing enzyme family.</text>
</comment>
<evidence type="ECO:0000313" key="20">
    <source>
        <dbReference type="Proteomes" id="UP000501868"/>
    </source>
</evidence>
<dbReference type="AlphaFoldDB" id="A0A6H1P6S6"/>
<keyword evidence="13" id="KW-0630">Potassium</keyword>
<evidence type="ECO:0000256" key="1">
    <source>
        <dbReference type="ARBA" id="ARBA00001958"/>
    </source>
</evidence>
<evidence type="ECO:0000313" key="19">
    <source>
        <dbReference type="EMBL" id="QIZ09266.1"/>
    </source>
</evidence>
<evidence type="ECO:0000256" key="16">
    <source>
        <dbReference type="NCBIfam" id="TIGR01064"/>
    </source>
</evidence>
<dbReference type="InterPro" id="IPR011037">
    <property type="entry name" value="Pyrv_Knase-like_insert_dom_sf"/>
</dbReference>
<evidence type="ECO:0000256" key="11">
    <source>
        <dbReference type="ARBA" id="ARBA00022840"/>
    </source>
</evidence>
<evidence type="ECO:0000256" key="10">
    <source>
        <dbReference type="ARBA" id="ARBA00022777"/>
    </source>
</evidence>
<keyword evidence="8" id="KW-0479">Metal-binding</keyword>
<dbReference type="EMBL" id="CP051128">
    <property type="protein sequence ID" value="QIZ09266.1"/>
    <property type="molecule type" value="Genomic_DNA"/>
</dbReference>
<dbReference type="InterPro" id="IPR015793">
    <property type="entry name" value="Pyrv_Knase_brl"/>
</dbReference>
<comment type="similarity">
    <text evidence="4 17">Belongs to the pyruvate kinase family.</text>
</comment>
<evidence type="ECO:0000256" key="7">
    <source>
        <dbReference type="ARBA" id="ARBA00022679"/>
    </source>
</evidence>
<reference evidence="19 20" key="1">
    <citation type="submission" date="2020-04" db="EMBL/GenBank/DDBJ databases">
        <title>Genome-Wide Identification of 5-Methylcytosine Sites in Bacterial Genomes By High-Throughput Sequencing of MspJI Restriction Fragments.</title>
        <authorList>
            <person name="Wu V."/>
        </authorList>
    </citation>
    <scope>NUCLEOTIDE SEQUENCE [LARGE SCALE GENOMIC DNA]</scope>
    <source>
        <strain evidence="19 20">S2</strain>
    </source>
</reference>
<keyword evidence="12 17" id="KW-0460">Magnesium</keyword>
<evidence type="ECO:0000256" key="13">
    <source>
        <dbReference type="ARBA" id="ARBA00022958"/>
    </source>
</evidence>
<dbReference type="GO" id="GO:0004743">
    <property type="term" value="F:pyruvate kinase activity"/>
    <property type="evidence" value="ECO:0007669"/>
    <property type="project" value="UniProtKB-UniRule"/>
</dbReference>
<dbReference type="NCBIfam" id="NF004491">
    <property type="entry name" value="PRK05826.1"/>
    <property type="match status" value="1"/>
</dbReference>
<proteinExistence type="inferred from homology"/>
<keyword evidence="10 17" id="KW-0418">Kinase</keyword>
<dbReference type="GO" id="GO:0000287">
    <property type="term" value="F:magnesium ion binding"/>
    <property type="evidence" value="ECO:0007669"/>
    <property type="project" value="UniProtKB-UniRule"/>
</dbReference>
<evidence type="ECO:0000256" key="9">
    <source>
        <dbReference type="ARBA" id="ARBA00022741"/>
    </source>
</evidence>
<keyword evidence="9" id="KW-0547">Nucleotide-binding</keyword>
<evidence type="ECO:0000256" key="12">
    <source>
        <dbReference type="ARBA" id="ARBA00022842"/>
    </source>
</evidence>
<sequence length="356" mass="39138">MSVDRICTIGPASNDKKVLTELINHGMTIARLNFSHGTHDSHRNVIRLLKTLSGETEHPIKVLGDLQGPKIRLGEVEGEKITLNTGQSFSLHIDQVVGNDKQASVDYEGLIKDVKSGNRILINDGAVELEVTKVEQTKVVTTVKSGGEISSHKGVNLPGVVTSLPALTEKDKQDIQFLLQEEVDFIACSFVRRATHIKEVRSFMESVEGNTPKLVAKIETVEAIQNFQKICSETDAVMIARGDLGVELPYQWIPLLQKAMISECNRLDTYVITATQMLQSMVENPLPTRAEVTDIFQSVMDGTNAVMLSAESAAGNYPVQSIETLKLVSQFADSVRKEAPFDFADMLKLLNNTISC</sequence>
<dbReference type="NCBIfam" id="TIGR01064">
    <property type="entry name" value="pyruv_kin"/>
    <property type="match status" value="1"/>
</dbReference>
<keyword evidence="14 17" id="KW-0324">Glycolysis</keyword>
<dbReference type="UniPathway" id="UPA00109">
    <property type="reaction ID" value="UER00188"/>
</dbReference>
<keyword evidence="7 17" id="KW-0808">Transferase</keyword>
<dbReference type="PANTHER" id="PTHR11817">
    <property type="entry name" value="PYRUVATE KINASE"/>
    <property type="match status" value="1"/>
</dbReference>
<dbReference type="Pfam" id="PF00224">
    <property type="entry name" value="PK"/>
    <property type="match status" value="1"/>
</dbReference>
<keyword evidence="15 19" id="KW-0670">Pyruvate</keyword>
<evidence type="ECO:0000256" key="4">
    <source>
        <dbReference type="ARBA" id="ARBA00008663"/>
    </source>
</evidence>
<evidence type="ECO:0000256" key="3">
    <source>
        <dbReference type="ARBA" id="ARBA00006237"/>
    </source>
</evidence>
<organism evidence="19 20">
    <name type="scientific">Priestia megaterium</name>
    <name type="common">Bacillus megaterium</name>
    <dbReference type="NCBI Taxonomy" id="1404"/>
    <lineage>
        <taxon>Bacteria</taxon>
        <taxon>Bacillati</taxon>
        <taxon>Bacillota</taxon>
        <taxon>Bacilli</taxon>
        <taxon>Bacillales</taxon>
        <taxon>Bacillaceae</taxon>
        <taxon>Priestia</taxon>
    </lineage>
</organism>
<dbReference type="InterPro" id="IPR001697">
    <property type="entry name" value="Pyr_Knase"/>
</dbReference>
<dbReference type="EC" id="2.7.1.40" evidence="5 16"/>
<accession>A0A6H1P6S6</accession>